<reference evidence="6 7" key="1">
    <citation type="journal article" date="2011" name="Stand. Genomic Sci.">
        <title>Non-contiguous finished genome sequence and contextual data of the filamentous soil bacterium Ktedonobacter racemifer type strain (SOSP1-21).</title>
        <authorList>
            <person name="Chang Y.J."/>
            <person name="Land M."/>
            <person name="Hauser L."/>
            <person name="Chertkov O."/>
            <person name="Del Rio T.G."/>
            <person name="Nolan M."/>
            <person name="Copeland A."/>
            <person name="Tice H."/>
            <person name="Cheng J.F."/>
            <person name="Lucas S."/>
            <person name="Han C."/>
            <person name="Goodwin L."/>
            <person name="Pitluck S."/>
            <person name="Ivanova N."/>
            <person name="Ovchinikova G."/>
            <person name="Pati A."/>
            <person name="Chen A."/>
            <person name="Palaniappan K."/>
            <person name="Mavromatis K."/>
            <person name="Liolios K."/>
            <person name="Brettin T."/>
            <person name="Fiebig A."/>
            <person name="Rohde M."/>
            <person name="Abt B."/>
            <person name="Goker M."/>
            <person name="Detter J.C."/>
            <person name="Woyke T."/>
            <person name="Bristow J."/>
            <person name="Eisen J.A."/>
            <person name="Markowitz V."/>
            <person name="Hugenholtz P."/>
            <person name="Kyrpides N.C."/>
            <person name="Klenk H.P."/>
            <person name="Lapidus A."/>
        </authorList>
    </citation>
    <scope>NUCLEOTIDE SEQUENCE [LARGE SCALE GENOMIC DNA]</scope>
    <source>
        <strain evidence="7">DSM 44963</strain>
    </source>
</reference>
<dbReference type="AlphaFoldDB" id="D6TW70"/>
<evidence type="ECO:0000313" key="7">
    <source>
        <dbReference type="Proteomes" id="UP000004508"/>
    </source>
</evidence>
<dbReference type="Proteomes" id="UP000004508">
    <property type="component" value="Unassembled WGS sequence"/>
</dbReference>
<dbReference type="GO" id="GO:0016787">
    <property type="term" value="F:hydrolase activity"/>
    <property type="evidence" value="ECO:0007669"/>
    <property type="project" value="UniProtKB-UniRule"/>
</dbReference>
<feature type="short sequence motif" description="DGA/G" evidence="4">
    <location>
        <begin position="195"/>
        <end position="197"/>
    </location>
</feature>
<evidence type="ECO:0000256" key="1">
    <source>
        <dbReference type="ARBA" id="ARBA00022801"/>
    </source>
</evidence>
<keyword evidence="1 4" id="KW-0378">Hydrolase</keyword>
<sequence length="292" mass="30579">MMEETYEKRTRTLVLGGGGVAGISWELGILTGLYEAGVDLRDADLLIGTSAGSSVGAQIASGTPLDELFAAQLIPVEQSKERMVAFDAAQLMEAWRQAYAKAGSDSKALRAAIGAYALATPTISEADRRAIIASRLPLQTWPQQRLLIVTVDAETGEEYVIDRQSGVDLVDAVAASCAVPGVWPPVTIAGHRYIDGGMRSLANVDLAQGSERVVILNPMGNNASMPGADMASEAAVLEREGSRVLIISSDAASLAAIGANPLDPATRSPSALAGRNQGRELATTVAAFWSRD</sequence>
<proteinExistence type="predicted"/>
<dbReference type="PROSITE" id="PS51635">
    <property type="entry name" value="PNPLA"/>
    <property type="match status" value="1"/>
</dbReference>
<protein>
    <submittedName>
        <fullName evidence="6">Patatin</fullName>
    </submittedName>
</protein>
<gene>
    <name evidence="6" type="ORF">Krac_5496</name>
</gene>
<dbReference type="InterPro" id="IPR002641">
    <property type="entry name" value="PNPLA_dom"/>
</dbReference>
<organism evidence="6 7">
    <name type="scientific">Ktedonobacter racemifer DSM 44963</name>
    <dbReference type="NCBI Taxonomy" id="485913"/>
    <lineage>
        <taxon>Bacteria</taxon>
        <taxon>Bacillati</taxon>
        <taxon>Chloroflexota</taxon>
        <taxon>Ktedonobacteria</taxon>
        <taxon>Ktedonobacterales</taxon>
        <taxon>Ktedonobacteraceae</taxon>
        <taxon>Ktedonobacter</taxon>
    </lineage>
</organism>
<dbReference type="STRING" id="485913.Krac_5496"/>
<dbReference type="PANTHER" id="PTHR14226:SF57">
    <property type="entry name" value="BLR7027 PROTEIN"/>
    <property type="match status" value="1"/>
</dbReference>
<feature type="active site" description="Nucleophile" evidence="4">
    <location>
        <position position="50"/>
    </location>
</feature>
<evidence type="ECO:0000259" key="5">
    <source>
        <dbReference type="PROSITE" id="PS51635"/>
    </source>
</evidence>
<feature type="short sequence motif" description="GXGXXG" evidence="4">
    <location>
        <begin position="17"/>
        <end position="22"/>
    </location>
</feature>
<accession>D6TW70</accession>
<dbReference type="FunCoup" id="D6TW70">
    <property type="interactions" value="60"/>
</dbReference>
<feature type="active site" description="Proton acceptor" evidence="4">
    <location>
        <position position="195"/>
    </location>
</feature>
<keyword evidence="7" id="KW-1185">Reference proteome</keyword>
<evidence type="ECO:0000313" key="6">
    <source>
        <dbReference type="EMBL" id="EFH84453.1"/>
    </source>
</evidence>
<dbReference type="InParanoid" id="D6TW70"/>
<dbReference type="InterPro" id="IPR016035">
    <property type="entry name" value="Acyl_Trfase/lysoPLipase"/>
</dbReference>
<dbReference type="Gene3D" id="3.40.1090.10">
    <property type="entry name" value="Cytosolic phospholipase A2 catalytic domain"/>
    <property type="match status" value="2"/>
</dbReference>
<dbReference type="EMBL" id="ADVG01000003">
    <property type="protein sequence ID" value="EFH84453.1"/>
    <property type="molecule type" value="Genomic_DNA"/>
</dbReference>
<dbReference type="InterPro" id="IPR050301">
    <property type="entry name" value="NTE"/>
</dbReference>
<keyword evidence="3 4" id="KW-0443">Lipid metabolism</keyword>
<evidence type="ECO:0000256" key="2">
    <source>
        <dbReference type="ARBA" id="ARBA00022963"/>
    </source>
</evidence>
<evidence type="ECO:0000256" key="3">
    <source>
        <dbReference type="ARBA" id="ARBA00023098"/>
    </source>
</evidence>
<dbReference type="SUPFAM" id="SSF52151">
    <property type="entry name" value="FabD/lysophospholipase-like"/>
    <property type="match status" value="1"/>
</dbReference>
<dbReference type="eggNOG" id="COG1752">
    <property type="taxonomic scope" value="Bacteria"/>
</dbReference>
<dbReference type="GO" id="GO:0016042">
    <property type="term" value="P:lipid catabolic process"/>
    <property type="evidence" value="ECO:0007669"/>
    <property type="project" value="UniProtKB-UniRule"/>
</dbReference>
<evidence type="ECO:0000256" key="4">
    <source>
        <dbReference type="PROSITE-ProRule" id="PRU01161"/>
    </source>
</evidence>
<dbReference type="PANTHER" id="PTHR14226">
    <property type="entry name" value="NEUROPATHY TARGET ESTERASE/SWISS CHEESE D.MELANOGASTER"/>
    <property type="match status" value="1"/>
</dbReference>
<comment type="caution">
    <text evidence="6">The sequence shown here is derived from an EMBL/GenBank/DDBJ whole genome shotgun (WGS) entry which is preliminary data.</text>
</comment>
<keyword evidence="2 4" id="KW-0442">Lipid degradation</keyword>
<dbReference type="Pfam" id="PF01734">
    <property type="entry name" value="Patatin"/>
    <property type="match status" value="1"/>
</dbReference>
<name>D6TW70_KTERA</name>
<dbReference type="RefSeq" id="WP_007916003.1">
    <property type="nucleotide sequence ID" value="NZ_ADVG01000003.1"/>
</dbReference>
<feature type="domain" description="PNPLA" evidence="5">
    <location>
        <begin position="13"/>
        <end position="210"/>
    </location>
</feature>
<feature type="short sequence motif" description="GXSXG" evidence="4">
    <location>
        <begin position="48"/>
        <end position="52"/>
    </location>
</feature>